<name>A0A6A5FWF8_CAERE</name>
<comment type="caution">
    <text evidence="4">The sequence shown here is derived from an EMBL/GenBank/DDBJ whole genome shotgun (WGS) entry which is preliminary data.</text>
</comment>
<feature type="domain" description="Neurotransmitter-gated ion-channel ligand-binding" evidence="3">
    <location>
        <begin position="81"/>
        <end position="225"/>
    </location>
</feature>
<dbReference type="CTD" id="9809354"/>
<gene>
    <name evidence="4" type="ORF">GCK72_023248</name>
</gene>
<dbReference type="InterPro" id="IPR006202">
    <property type="entry name" value="Neur_chan_lig-bd"/>
</dbReference>
<dbReference type="RefSeq" id="XP_053578873.1">
    <property type="nucleotide sequence ID" value="XM_053735307.1"/>
</dbReference>
<keyword evidence="1" id="KW-1133">Transmembrane helix</keyword>
<feature type="chain" id="PRO_5025389552" description="Neurotransmitter-gated ion-channel ligand-binding domain-containing protein" evidence="2">
    <location>
        <begin position="20"/>
        <end position="365"/>
    </location>
</feature>
<dbReference type="GeneID" id="9809354"/>
<keyword evidence="1" id="KW-0472">Membrane</keyword>
<organism evidence="4 5">
    <name type="scientific">Caenorhabditis remanei</name>
    <name type="common">Caenorhabditis vulgaris</name>
    <dbReference type="NCBI Taxonomy" id="31234"/>
    <lineage>
        <taxon>Eukaryota</taxon>
        <taxon>Metazoa</taxon>
        <taxon>Ecdysozoa</taxon>
        <taxon>Nematoda</taxon>
        <taxon>Chromadorea</taxon>
        <taxon>Rhabditida</taxon>
        <taxon>Rhabditina</taxon>
        <taxon>Rhabditomorpha</taxon>
        <taxon>Rhabditoidea</taxon>
        <taxon>Rhabditidae</taxon>
        <taxon>Peloderinae</taxon>
        <taxon>Caenorhabditis</taxon>
    </lineage>
</organism>
<evidence type="ECO:0000313" key="5">
    <source>
        <dbReference type="Proteomes" id="UP000483820"/>
    </source>
</evidence>
<protein>
    <recommendedName>
        <fullName evidence="3">Neurotransmitter-gated ion-channel ligand-binding domain-containing protein</fullName>
    </recommendedName>
</protein>
<evidence type="ECO:0000313" key="4">
    <source>
        <dbReference type="EMBL" id="KAF1746791.1"/>
    </source>
</evidence>
<dbReference type="EMBL" id="WUAV01000006">
    <property type="protein sequence ID" value="KAF1746791.1"/>
    <property type="molecule type" value="Genomic_DNA"/>
</dbReference>
<keyword evidence="1" id="KW-0812">Transmembrane</keyword>
<dbReference type="Proteomes" id="UP000483820">
    <property type="component" value="Chromosome X"/>
</dbReference>
<feature type="transmembrane region" description="Helical" evidence="1">
    <location>
        <begin position="286"/>
        <end position="305"/>
    </location>
</feature>
<keyword evidence="2" id="KW-0732">Signal</keyword>
<dbReference type="AlphaFoldDB" id="A0A6A5FWF8"/>
<dbReference type="KEGG" id="crq:GCK72_023248"/>
<dbReference type="InterPro" id="IPR036734">
    <property type="entry name" value="Neur_chan_lig-bd_sf"/>
</dbReference>
<evidence type="ECO:0000256" key="1">
    <source>
        <dbReference type="SAM" id="Phobius"/>
    </source>
</evidence>
<evidence type="ECO:0000256" key="2">
    <source>
        <dbReference type="SAM" id="SignalP"/>
    </source>
</evidence>
<evidence type="ECO:0000259" key="3">
    <source>
        <dbReference type="Pfam" id="PF02931"/>
    </source>
</evidence>
<dbReference type="GO" id="GO:0005230">
    <property type="term" value="F:extracellular ligand-gated monoatomic ion channel activity"/>
    <property type="evidence" value="ECO:0007669"/>
    <property type="project" value="InterPro"/>
</dbReference>
<dbReference type="Pfam" id="PF02931">
    <property type="entry name" value="Neur_chan_LBD"/>
    <property type="match status" value="1"/>
</dbReference>
<dbReference type="Gene3D" id="2.70.170.10">
    <property type="entry name" value="Neurotransmitter-gated ion-channel ligand-binding domain"/>
    <property type="match status" value="1"/>
</dbReference>
<feature type="signal peptide" evidence="2">
    <location>
        <begin position="1"/>
        <end position="19"/>
    </location>
</feature>
<dbReference type="GO" id="GO:0016020">
    <property type="term" value="C:membrane"/>
    <property type="evidence" value="ECO:0007669"/>
    <property type="project" value="InterPro"/>
</dbReference>
<sequence length="365" mass="41682">MSRLLIVILLLLAISPVMSSNLNKHEKNEIREKLIEDVLGKQDGIRPVAQPLNVSVNFSIRHVMNIDQNRGVFMGDSSVFDQYEIWAPNIAIVNVIGHDSRESLLQTIFIENFFVNNKGRLTVHIDTTVSVSCEFDYSTYPADYVKCPIRIAPSSFADEVIMNESVDIVYITKHGERSVSVQEFWIMDILAYVDFLSTTETSRKLNRDQADQTVSVLTFEFVFQRFNRITGVQLRASLITITLLIGSCGCLLPGMELFVLIGSFAIQFVNFMTMESYLPADFDSTPPIVTIAGCLALETVFFIVWRIFSWQVRVKYDFPINAPSKYYLHESYHVLLMIVLAIDKIRPALYFFLCIVNLYNVIIYS</sequence>
<proteinExistence type="predicted"/>
<accession>A0A6A5FWF8</accession>
<reference evidence="4 5" key="1">
    <citation type="submission" date="2019-12" db="EMBL/GenBank/DDBJ databases">
        <title>Chromosome-level assembly of the Caenorhabditis remanei genome.</title>
        <authorList>
            <person name="Teterina A.A."/>
            <person name="Willis J.H."/>
            <person name="Phillips P.C."/>
        </authorList>
    </citation>
    <scope>NUCLEOTIDE SEQUENCE [LARGE SCALE GENOMIC DNA]</scope>
    <source>
        <strain evidence="4 5">PX506</strain>
        <tissue evidence="4">Whole organism</tissue>
    </source>
</reference>
<feature type="transmembrane region" description="Helical" evidence="1">
    <location>
        <begin position="348"/>
        <end position="364"/>
    </location>
</feature>
<dbReference type="SUPFAM" id="SSF63712">
    <property type="entry name" value="Nicotinic receptor ligand binding domain-like"/>
    <property type="match status" value="1"/>
</dbReference>